<dbReference type="Pfam" id="PF08668">
    <property type="entry name" value="HDOD"/>
    <property type="match status" value="1"/>
</dbReference>
<dbReference type="InterPro" id="IPR013976">
    <property type="entry name" value="HDOD"/>
</dbReference>
<evidence type="ECO:0000313" key="3">
    <source>
        <dbReference type="Proteomes" id="UP001320119"/>
    </source>
</evidence>
<protein>
    <recommendedName>
        <fullName evidence="1">HDOD domain-containing protein</fullName>
    </recommendedName>
</protein>
<keyword evidence="3" id="KW-1185">Reference proteome</keyword>
<accession>A0AAN2BJL1</accession>
<gene>
    <name evidence="2" type="ORF">MARGE09_P1325</name>
</gene>
<sequence>MSFDTLFSNATRLPSIPKIVQELIESFDDPDVDMDKISAKIAQEPVLTTKLLRVANSAHYGLPRQVSSVQDATIIMGFPAVRTLVMASGMVDSLEMPSSLDKRQFWLNAFEIAGCAKWLCKFKKGLDANTAFTAGLIHTIGQLLMYSADADKAGIVQAKVNTGEERLSAENEIFGYNHCEVGAELAKRWKFPEIINTGLKYQNSPKDATPASEIAALIYLAKHIVNMHKDNPTPEELISSLPEELQTTPPVDLTVMAEALPDIDDFSGGISSLLD</sequence>
<dbReference type="InterPro" id="IPR052340">
    <property type="entry name" value="RNase_Y/CdgJ"/>
</dbReference>
<dbReference type="Gene3D" id="1.10.3210.10">
    <property type="entry name" value="Hypothetical protein af1432"/>
    <property type="match status" value="1"/>
</dbReference>
<dbReference type="SUPFAM" id="SSF109604">
    <property type="entry name" value="HD-domain/PDEase-like"/>
    <property type="match status" value="1"/>
</dbReference>
<dbReference type="EMBL" id="AP023086">
    <property type="protein sequence ID" value="BCD97125.1"/>
    <property type="molecule type" value="Genomic_DNA"/>
</dbReference>
<name>A0AAN2BJL1_9GAMM</name>
<evidence type="ECO:0000313" key="2">
    <source>
        <dbReference type="EMBL" id="BCD97125.1"/>
    </source>
</evidence>
<dbReference type="PANTHER" id="PTHR33525:SF6">
    <property type="entry name" value="HDOD DOMAIN-CONTAINING PROTEIN"/>
    <property type="match status" value="1"/>
</dbReference>
<dbReference type="PROSITE" id="PS51833">
    <property type="entry name" value="HDOD"/>
    <property type="match status" value="1"/>
</dbReference>
<dbReference type="AlphaFoldDB" id="A0AAN2BJL1"/>
<reference evidence="2 3" key="1">
    <citation type="journal article" date="2022" name="IScience">
        <title>An ultrasensitive nanofiber-based assay for enzymatic hydrolysis and deep-sea microbial degradation of cellulose.</title>
        <authorList>
            <person name="Tsudome M."/>
            <person name="Tachioka M."/>
            <person name="Miyazaki M."/>
            <person name="Uchimura K."/>
            <person name="Tsuda M."/>
            <person name="Takaki Y."/>
            <person name="Deguchi S."/>
        </authorList>
    </citation>
    <scope>NUCLEOTIDE SEQUENCE [LARGE SCALE GENOMIC DNA]</scope>
    <source>
        <strain evidence="2 3">GE09</strain>
    </source>
</reference>
<dbReference type="RefSeq" id="WP_236986600.1">
    <property type="nucleotide sequence ID" value="NZ_AP023086.1"/>
</dbReference>
<organism evidence="2 3">
    <name type="scientific">Marinagarivorans cellulosilyticus</name>
    <dbReference type="NCBI Taxonomy" id="2721545"/>
    <lineage>
        <taxon>Bacteria</taxon>
        <taxon>Pseudomonadati</taxon>
        <taxon>Pseudomonadota</taxon>
        <taxon>Gammaproteobacteria</taxon>
        <taxon>Cellvibrionales</taxon>
        <taxon>Cellvibrionaceae</taxon>
        <taxon>Marinagarivorans</taxon>
    </lineage>
</organism>
<feature type="domain" description="HDOD" evidence="1">
    <location>
        <begin position="13"/>
        <end position="205"/>
    </location>
</feature>
<proteinExistence type="predicted"/>
<dbReference type="PANTHER" id="PTHR33525">
    <property type="match status" value="1"/>
</dbReference>
<dbReference type="Proteomes" id="UP001320119">
    <property type="component" value="Chromosome"/>
</dbReference>
<evidence type="ECO:0000259" key="1">
    <source>
        <dbReference type="PROSITE" id="PS51833"/>
    </source>
</evidence>
<dbReference type="KEGG" id="marq:MARGE09_P1325"/>